<dbReference type="PROSITE" id="PS51740">
    <property type="entry name" value="SPOVT_ABRB"/>
    <property type="match status" value="1"/>
</dbReference>
<dbReference type="HOGENOM" id="CLU_158484_0_0_9"/>
<dbReference type="GO" id="GO:0003677">
    <property type="term" value="F:DNA binding"/>
    <property type="evidence" value="ECO:0007669"/>
    <property type="project" value="UniProtKB-UniRule"/>
</dbReference>
<name>R8MF27_BACCX</name>
<dbReference type="Proteomes" id="UP000014020">
    <property type="component" value="Unassembled WGS sequence"/>
</dbReference>
<dbReference type="InterPro" id="IPR007159">
    <property type="entry name" value="SpoVT-AbrB_dom"/>
</dbReference>
<dbReference type="Gene3D" id="2.10.260.10">
    <property type="match status" value="1"/>
</dbReference>
<evidence type="ECO:0000313" key="4">
    <source>
        <dbReference type="Proteomes" id="UP000014020"/>
    </source>
</evidence>
<accession>R8MF27</accession>
<dbReference type="Pfam" id="PF04014">
    <property type="entry name" value="MazE_antitoxin"/>
    <property type="match status" value="1"/>
</dbReference>
<reference evidence="4" key="1">
    <citation type="submission" date="2012-12" db="EMBL/GenBank/DDBJ databases">
        <title>The genome sequence of Bacillus cereus VD146.</title>
        <authorList>
            <consortium name="The Broad Institute Genome Sequencing Platform"/>
            <consortium name="The Broad Institute Genome Sequencing Center for Infectious Disease"/>
            <person name="Feldgarden M."/>
            <person name="Van der Auwera G.A."/>
            <person name="Mahillon J."/>
            <person name="Duprez V."/>
            <person name="Timmery S."/>
            <person name="Mattelet C."/>
            <person name="Dierick K."/>
            <person name="Sun M."/>
            <person name="Yu Z."/>
            <person name="Zhu L."/>
            <person name="Hu X."/>
            <person name="Shank E.B."/>
            <person name="Swiecicka I."/>
            <person name="Hansen B.M."/>
            <person name="Andrup L."/>
            <person name="Walker B."/>
            <person name="Young S.K."/>
            <person name="Zeng Q."/>
            <person name="Gargeya S."/>
            <person name="Fitzgerald M."/>
            <person name="Haas B."/>
            <person name="Abouelleil A."/>
            <person name="Alvarado L."/>
            <person name="Arachchi H.M."/>
            <person name="Berlin A.M."/>
            <person name="Chapman S.B."/>
            <person name="Dewar J."/>
            <person name="Goldberg J."/>
            <person name="Griggs A."/>
            <person name="Gujja S."/>
            <person name="Hansen M."/>
            <person name="Howarth C."/>
            <person name="Imamovic A."/>
            <person name="Larimer J."/>
            <person name="McCowan C."/>
            <person name="Murphy C."/>
            <person name="Neiman D."/>
            <person name="Pearson M."/>
            <person name="Priest M."/>
            <person name="Roberts A."/>
            <person name="Saif S."/>
            <person name="Shea T."/>
            <person name="Sisk P."/>
            <person name="Sykes S."/>
            <person name="Wortman J."/>
            <person name="Nusbaum C."/>
            <person name="Birren B."/>
        </authorList>
    </citation>
    <scope>NUCLEOTIDE SEQUENCE [LARGE SCALE GENOMIC DNA]</scope>
    <source>
        <strain evidence="4">VD146</strain>
    </source>
</reference>
<dbReference type="Pfam" id="PF18277">
    <property type="entry name" value="AbrB_C"/>
    <property type="match status" value="1"/>
</dbReference>
<dbReference type="RefSeq" id="WP_016121327.1">
    <property type="nucleotide sequence ID" value="NZ_KB976684.1"/>
</dbReference>
<dbReference type="SUPFAM" id="SSF89447">
    <property type="entry name" value="AbrB/MazE/MraZ-like"/>
    <property type="match status" value="1"/>
</dbReference>
<dbReference type="EMBL" id="AHFE01000075">
    <property type="protein sequence ID" value="EOP32343.1"/>
    <property type="molecule type" value="Genomic_DNA"/>
</dbReference>
<dbReference type="InterPro" id="IPR037914">
    <property type="entry name" value="SpoVT-AbrB_sf"/>
</dbReference>
<dbReference type="NCBIfam" id="TIGR01439">
    <property type="entry name" value="lp_hng_hel_AbrB"/>
    <property type="match status" value="1"/>
</dbReference>
<dbReference type="PANTHER" id="PTHR36432:SF4">
    <property type="entry name" value="TRANSITION STATE REGULATOR ABH-RELATED"/>
    <property type="match status" value="1"/>
</dbReference>
<dbReference type="AlphaFoldDB" id="R8MF27"/>
<protein>
    <submittedName>
        <fullName evidence="3">AbrB family transcriptional regulator</fullName>
    </submittedName>
</protein>
<dbReference type="SMART" id="SM00966">
    <property type="entry name" value="SpoVT_AbrB"/>
    <property type="match status" value="1"/>
</dbReference>
<dbReference type="PATRIC" id="fig|1053236.3.peg.6242"/>
<comment type="caution">
    <text evidence="3">The sequence shown here is derived from an EMBL/GenBank/DDBJ whole genome shotgun (WGS) entry which is preliminary data.</text>
</comment>
<evidence type="ECO:0000256" key="1">
    <source>
        <dbReference type="PROSITE-ProRule" id="PRU01076"/>
    </source>
</evidence>
<evidence type="ECO:0000259" key="2">
    <source>
        <dbReference type="PROSITE" id="PS51740"/>
    </source>
</evidence>
<proteinExistence type="predicted"/>
<keyword evidence="1" id="KW-0238">DNA-binding</keyword>
<dbReference type="InterPro" id="IPR052731">
    <property type="entry name" value="B_subtilis_Trans_State_Reg"/>
</dbReference>
<organism evidence="3 4">
    <name type="scientific">Bacillus cereus (strain VD146)</name>
    <dbReference type="NCBI Taxonomy" id="1053236"/>
    <lineage>
        <taxon>Bacteria</taxon>
        <taxon>Bacillati</taxon>
        <taxon>Bacillota</taxon>
        <taxon>Bacilli</taxon>
        <taxon>Bacillales</taxon>
        <taxon>Bacillaceae</taxon>
        <taxon>Bacillus</taxon>
        <taxon>Bacillus cereus group</taxon>
    </lineage>
</organism>
<dbReference type="InterPro" id="IPR040678">
    <property type="entry name" value="AbrB_C"/>
</dbReference>
<evidence type="ECO:0000313" key="3">
    <source>
        <dbReference type="EMBL" id="EOP32343.1"/>
    </source>
</evidence>
<sequence length="97" mass="10851">MKATGIIRHVDPLGRVVIPKELRDVMDIPEKTPLEIYTDKDCIILKKYSAANTCMLTNEITENPLTLGDGKIVLSPEGVELLLNEINKKFNITSIKD</sequence>
<gene>
    <name evidence="3" type="ORF">IK1_05879</name>
</gene>
<feature type="domain" description="SpoVT-AbrB" evidence="2">
    <location>
        <begin position="5"/>
        <end position="50"/>
    </location>
</feature>
<dbReference type="PANTHER" id="PTHR36432">
    <property type="match status" value="1"/>
</dbReference>